<dbReference type="AlphaFoldDB" id="A0A1H3E8M7"/>
<protein>
    <submittedName>
        <fullName evidence="3">Uncharacterized protein</fullName>
    </submittedName>
</protein>
<accession>A0A1H3E8M7</accession>
<keyword evidence="1" id="KW-0175">Coiled coil</keyword>
<proteinExistence type="predicted"/>
<evidence type="ECO:0000256" key="2">
    <source>
        <dbReference type="SAM" id="MobiDB-lite"/>
    </source>
</evidence>
<evidence type="ECO:0000313" key="4">
    <source>
        <dbReference type="Proteomes" id="UP000199079"/>
    </source>
</evidence>
<evidence type="ECO:0000256" key="1">
    <source>
        <dbReference type="SAM" id="Coils"/>
    </source>
</evidence>
<dbReference type="EMBL" id="FNPC01000001">
    <property type="protein sequence ID" value="SDX75122.1"/>
    <property type="molecule type" value="Genomic_DNA"/>
</dbReference>
<keyword evidence="4" id="KW-1185">Reference proteome</keyword>
<reference evidence="4" key="1">
    <citation type="submission" date="2016-10" db="EMBL/GenBank/DDBJ databases">
        <authorList>
            <person name="Varghese N."/>
            <person name="Submissions S."/>
        </authorList>
    </citation>
    <scope>NUCLEOTIDE SEQUENCE [LARGE SCALE GENOMIC DNA]</scope>
    <source>
        <strain evidence="4">DC30,IBRC 10041,KCTC 4046</strain>
    </source>
</reference>
<feature type="region of interest" description="Disordered" evidence="2">
    <location>
        <begin position="1"/>
        <end position="22"/>
    </location>
</feature>
<gene>
    <name evidence="3" type="ORF">SAMN05216564_101333</name>
</gene>
<evidence type="ECO:0000313" key="3">
    <source>
        <dbReference type="EMBL" id="SDX75122.1"/>
    </source>
</evidence>
<name>A0A1H3E8M7_9EURY</name>
<feature type="region of interest" description="Disordered" evidence="2">
    <location>
        <begin position="43"/>
        <end position="67"/>
    </location>
</feature>
<sequence length="165" mass="18120">MAERKRVNLTVSPAQKEKWDDAVAESPEYSSLSGLIRTAVTHELSDENGGDAGEVSSRTAEANTEALDKVTDTLTRLESSINNLDERIGSLEKEVNASEKTNLKNEIFKVLPHSGSISSVEVAERINRDEKEVINTLSKLADKTGMVERVGSPINDGPTYYKRVE</sequence>
<dbReference type="RefSeq" id="WP_143114370.1">
    <property type="nucleotide sequence ID" value="NZ_FNPC01000001.1"/>
</dbReference>
<dbReference type="Proteomes" id="UP000199079">
    <property type="component" value="Unassembled WGS sequence"/>
</dbReference>
<organism evidence="3 4">
    <name type="scientific">Halopenitus persicus</name>
    <dbReference type="NCBI Taxonomy" id="1048396"/>
    <lineage>
        <taxon>Archaea</taxon>
        <taxon>Methanobacteriati</taxon>
        <taxon>Methanobacteriota</taxon>
        <taxon>Stenosarchaea group</taxon>
        <taxon>Halobacteria</taxon>
        <taxon>Halobacteriales</taxon>
        <taxon>Haloferacaceae</taxon>
        <taxon>Halopenitus</taxon>
    </lineage>
</organism>
<dbReference type="OrthoDB" id="350240at2157"/>
<feature type="coiled-coil region" evidence="1">
    <location>
        <begin position="67"/>
        <end position="101"/>
    </location>
</feature>